<dbReference type="GO" id="GO:0019236">
    <property type="term" value="P:response to pheromone"/>
    <property type="evidence" value="ECO:0007669"/>
    <property type="project" value="InterPro"/>
</dbReference>
<evidence type="ECO:0000259" key="3">
    <source>
        <dbReference type="Pfam" id="PF10192"/>
    </source>
</evidence>
<feature type="transmembrane region" description="Helical" evidence="2">
    <location>
        <begin position="228"/>
        <end position="246"/>
    </location>
</feature>
<accession>A0A7J7JN23</accession>
<feature type="transmembrane region" description="Helical" evidence="2">
    <location>
        <begin position="149"/>
        <end position="175"/>
    </location>
</feature>
<dbReference type="EMBL" id="VXIV02002034">
    <property type="protein sequence ID" value="KAF6027729.1"/>
    <property type="molecule type" value="Genomic_DNA"/>
</dbReference>
<feature type="transmembrane region" description="Helical" evidence="2">
    <location>
        <begin position="258"/>
        <end position="276"/>
    </location>
</feature>
<keyword evidence="2" id="KW-0812">Transmembrane</keyword>
<protein>
    <recommendedName>
        <fullName evidence="3">GPR180/TMEM145 transmembrane domain-containing protein</fullName>
    </recommendedName>
</protein>
<evidence type="ECO:0000313" key="5">
    <source>
        <dbReference type="Proteomes" id="UP000593567"/>
    </source>
</evidence>
<feature type="domain" description="GPR180/TMEM145 transmembrane" evidence="3">
    <location>
        <begin position="124"/>
        <end position="342"/>
    </location>
</feature>
<gene>
    <name evidence="4" type="ORF">EB796_013952</name>
</gene>
<dbReference type="Proteomes" id="UP000593567">
    <property type="component" value="Unassembled WGS sequence"/>
</dbReference>
<dbReference type="OrthoDB" id="45670at2759"/>
<name>A0A7J7JN23_BUGNE</name>
<dbReference type="InterPro" id="IPR047831">
    <property type="entry name" value="GPR180/TMEM145"/>
</dbReference>
<keyword evidence="2" id="KW-0472">Membrane</keyword>
<dbReference type="GO" id="GO:0007186">
    <property type="term" value="P:G protein-coupled receptor signaling pathway"/>
    <property type="evidence" value="ECO:0007669"/>
    <property type="project" value="InterPro"/>
</dbReference>
<organism evidence="4 5">
    <name type="scientific">Bugula neritina</name>
    <name type="common">Brown bryozoan</name>
    <name type="synonym">Sertularia neritina</name>
    <dbReference type="NCBI Taxonomy" id="10212"/>
    <lineage>
        <taxon>Eukaryota</taxon>
        <taxon>Metazoa</taxon>
        <taxon>Spiralia</taxon>
        <taxon>Lophotrochozoa</taxon>
        <taxon>Bryozoa</taxon>
        <taxon>Gymnolaemata</taxon>
        <taxon>Cheilostomatida</taxon>
        <taxon>Flustrina</taxon>
        <taxon>Buguloidea</taxon>
        <taxon>Bugulidae</taxon>
        <taxon>Bugula</taxon>
    </lineage>
</organism>
<proteinExistence type="predicted"/>
<dbReference type="AlphaFoldDB" id="A0A7J7JN23"/>
<feature type="transmembrane region" description="Helical" evidence="2">
    <location>
        <begin position="326"/>
        <end position="347"/>
    </location>
</feature>
<evidence type="ECO:0000256" key="2">
    <source>
        <dbReference type="SAM" id="Phobius"/>
    </source>
</evidence>
<dbReference type="PANTHER" id="PTHR23252">
    <property type="entry name" value="INTIMAL THICKNESS RECEPTOR-RELATED"/>
    <property type="match status" value="1"/>
</dbReference>
<feature type="transmembrane region" description="Helical" evidence="2">
    <location>
        <begin position="124"/>
        <end position="143"/>
    </location>
</feature>
<dbReference type="PANTHER" id="PTHR23252:SF43">
    <property type="entry name" value="INTIMAL THICKNESS RELATED RECEPTOR IRP DOMAIN-CONTAINING PROTEIN"/>
    <property type="match status" value="1"/>
</dbReference>
<sequence length="422" mass="48765">MFSKIDQIAWDSYCVRNGVEDFLRRIPCPADSYCLEELGNLSAVLADQQFTYRIIDLNQPRFWYISLVACSRLRDAKHCQWTYNSSLDLKVEYDIWFVNGNPDYKQLNPFEHQFSFELHDVFEIYLALLVLNGFLLLVQIWAFKQYSHLLIWLLTGILALKVTGIFFNLVHISVFALNGEGVNALRIMGNVIDVCTQSAMMLELLYIAKGWTVTSKQLQGKFLLHAIWAAYTVVNIILYIFMLLAADPIRDLDEWQTTPSYFVLVFRCAIMFYFLYELQNSFAREDSDYKRKLYTKFGAACLVWFIYLPILALVSPKIAALWRFKCLLSIQLGADFIFVSILVHLFWPGGEVTYFDIPKRSRPSATPDADRAVLVLDDESSEDELFERQASVRLKSTHSNGVSDNRPSYFSIDPQSDENTCL</sequence>
<keyword evidence="5" id="KW-1185">Reference proteome</keyword>
<evidence type="ECO:0000256" key="1">
    <source>
        <dbReference type="SAM" id="MobiDB-lite"/>
    </source>
</evidence>
<comment type="caution">
    <text evidence="4">The sequence shown here is derived from an EMBL/GenBank/DDBJ whole genome shotgun (WGS) entry which is preliminary data.</text>
</comment>
<dbReference type="InterPro" id="IPR019336">
    <property type="entry name" value="GPR180/TMEM145_TM"/>
</dbReference>
<reference evidence="4" key="1">
    <citation type="submission" date="2020-06" db="EMBL/GenBank/DDBJ databases">
        <title>Draft genome of Bugula neritina, a colonial animal packing powerful symbionts and potential medicines.</title>
        <authorList>
            <person name="Rayko M."/>
        </authorList>
    </citation>
    <scope>NUCLEOTIDE SEQUENCE [LARGE SCALE GENOMIC DNA]</scope>
    <source>
        <strain evidence="4">Kwan_BN1</strain>
    </source>
</reference>
<feature type="region of interest" description="Disordered" evidence="1">
    <location>
        <begin position="397"/>
        <end position="422"/>
    </location>
</feature>
<dbReference type="Pfam" id="PF10192">
    <property type="entry name" value="GPR180-TMEM145_TM"/>
    <property type="match status" value="1"/>
</dbReference>
<keyword evidence="2" id="KW-1133">Transmembrane helix</keyword>
<feature type="transmembrane region" description="Helical" evidence="2">
    <location>
        <begin position="296"/>
        <end position="314"/>
    </location>
</feature>
<evidence type="ECO:0000313" key="4">
    <source>
        <dbReference type="EMBL" id="KAF6027729.1"/>
    </source>
</evidence>